<name>A0A640VJZ5_9RHOB</name>
<evidence type="ECO:0000313" key="2">
    <source>
        <dbReference type="Proteomes" id="UP000436522"/>
    </source>
</evidence>
<comment type="caution">
    <text evidence="1">The sequence shown here is derived from an EMBL/GenBank/DDBJ whole genome shotgun (WGS) entry which is preliminary data.</text>
</comment>
<gene>
    <name evidence="1" type="ORF">So717_05310</name>
</gene>
<dbReference type="RefSeq" id="WP_159974640.1">
    <property type="nucleotide sequence ID" value="NZ_BLIV01000001.1"/>
</dbReference>
<keyword evidence="2" id="KW-1185">Reference proteome</keyword>
<dbReference type="AlphaFoldDB" id="A0A640VJZ5"/>
<dbReference type="OrthoDB" id="9791253at2"/>
<proteinExistence type="predicted"/>
<reference evidence="1 2" key="1">
    <citation type="submission" date="2019-12" db="EMBL/GenBank/DDBJ databases">
        <title>Roseobacter cerasinus sp. nov., isolated from seawater around aquaculture.</title>
        <authorList>
            <person name="Muramatsu S."/>
            <person name="Takabe Y."/>
            <person name="Mori K."/>
            <person name="Takaichi S."/>
            <person name="Hanada S."/>
        </authorList>
    </citation>
    <scope>NUCLEOTIDE SEQUENCE [LARGE SCALE GENOMIC DNA]</scope>
    <source>
        <strain evidence="1 2">AI77</strain>
    </source>
</reference>
<sequence>MIRHSHDKKGRVSLKQRDALVVGRSAVPALGTAQPNLSSGIAARARTLRTKPPQRDTGLMRLMAKGAALLRARAQKEIALGEPLTLWRDPRAIA</sequence>
<dbReference type="Proteomes" id="UP000436522">
    <property type="component" value="Unassembled WGS sequence"/>
</dbReference>
<accession>A0A640VJZ5</accession>
<dbReference type="EMBL" id="BLIV01000001">
    <property type="protein sequence ID" value="GFE48778.1"/>
    <property type="molecule type" value="Genomic_DNA"/>
</dbReference>
<evidence type="ECO:0000313" key="1">
    <source>
        <dbReference type="EMBL" id="GFE48778.1"/>
    </source>
</evidence>
<organism evidence="1 2">
    <name type="scientific">Roseobacter cerasinus</name>
    <dbReference type="NCBI Taxonomy" id="2602289"/>
    <lineage>
        <taxon>Bacteria</taxon>
        <taxon>Pseudomonadati</taxon>
        <taxon>Pseudomonadota</taxon>
        <taxon>Alphaproteobacteria</taxon>
        <taxon>Rhodobacterales</taxon>
        <taxon>Roseobacteraceae</taxon>
        <taxon>Roseobacter</taxon>
    </lineage>
</organism>
<protein>
    <submittedName>
        <fullName evidence="1">Uncharacterized protein</fullName>
    </submittedName>
</protein>